<dbReference type="PANTHER" id="PTHR38445:SF10">
    <property type="entry name" value="GNTR-FAMILY TRANSCRIPTIONAL REGULATOR"/>
    <property type="match status" value="1"/>
</dbReference>
<evidence type="ECO:0000259" key="4">
    <source>
        <dbReference type="PROSITE" id="PS50949"/>
    </source>
</evidence>
<gene>
    <name evidence="5" type="ORF">SAMN05661044_03668</name>
</gene>
<dbReference type="SUPFAM" id="SSF53822">
    <property type="entry name" value="Periplasmic binding protein-like I"/>
    <property type="match status" value="1"/>
</dbReference>
<reference evidence="6" key="1">
    <citation type="submission" date="2016-10" db="EMBL/GenBank/DDBJ databases">
        <authorList>
            <person name="Varghese N."/>
            <person name="Submissions S."/>
        </authorList>
    </citation>
    <scope>NUCLEOTIDE SEQUENCE [LARGE SCALE GENOMIC DNA]</scope>
    <source>
        <strain evidence="6">DSM 18733</strain>
    </source>
</reference>
<dbReference type="InterPro" id="IPR036390">
    <property type="entry name" value="WH_DNA-bd_sf"/>
</dbReference>
<dbReference type="SUPFAM" id="SSF46785">
    <property type="entry name" value="Winged helix' DNA-binding domain"/>
    <property type="match status" value="1"/>
</dbReference>
<dbReference type="RefSeq" id="WP_093327123.1">
    <property type="nucleotide sequence ID" value="NZ_FOAF01000005.1"/>
</dbReference>
<name>A0A1H7TZU0_OLID1</name>
<proteinExistence type="predicted"/>
<evidence type="ECO:0000256" key="3">
    <source>
        <dbReference type="ARBA" id="ARBA00023163"/>
    </source>
</evidence>
<sequence length="342" mass="39573">MNNSFFFDHVHVDSYSSTPKYLQLAYAILSAIKQGKFQQNNLLPSLNELTNHLEISRETADRGYKYLRYLGILKAVPGKGHFISTTEINNPLRICLLVNKISDGKNLFYQRFIEDLGTDIPIDFYVYNNDFYLFKRLLNKRQDYTHYVILPHFIDNEEEAEALIDTLPKEKLVILDKRLKRVKGNHTTIYEDFEGDIYKALEQALSALSKYDTLQLIFHKKSYLPVDIKRGFNSFCQQYAFERGVLDSIEKIELKKGEVYICVNDDDLVSLLDKIKDTSFIIGRDIGIISYNDTPLKKYMVGGITTISTNYRQMGELTAKTIKDNMAQDIALDFCLQLRSSL</sequence>
<dbReference type="GO" id="GO:0003700">
    <property type="term" value="F:DNA-binding transcription factor activity"/>
    <property type="evidence" value="ECO:0007669"/>
    <property type="project" value="InterPro"/>
</dbReference>
<keyword evidence="1" id="KW-0805">Transcription regulation</keyword>
<dbReference type="PANTHER" id="PTHR38445">
    <property type="entry name" value="HTH-TYPE TRANSCRIPTIONAL REPRESSOR YTRA"/>
    <property type="match status" value="1"/>
</dbReference>
<keyword evidence="6" id="KW-1185">Reference proteome</keyword>
<evidence type="ECO:0000256" key="2">
    <source>
        <dbReference type="ARBA" id="ARBA00023125"/>
    </source>
</evidence>
<dbReference type="Gene3D" id="3.40.50.2300">
    <property type="match status" value="2"/>
</dbReference>
<dbReference type="CDD" id="cd07377">
    <property type="entry name" value="WHTH_GntR"/>
    <property type="match status" value="1"/>
</dbReference>
<dbReference type="OrthoDB" id="786742at2"/>
<dbReference type="InterPro" id="IPR036388">
    <property type="entry name" value="WH-like_DNA-bd_sf"/>
</dbReference>
<dbReference type="Proteomes" id="UP000199421">
    <property type="component" value="Unassembled WGS sequence"/>
</dbReference>
<keyword evidence="2" id="KW-0238">DNA-binding</keyword>
<evidence type="ECO:0000313" key="6">
    <source>
        <dbReference type="Proteomes" id="UP000199421"/>
    </source>
</evidence>
<accession>A0A1H7TZU0</accession>
<dbReference type="STRING" id="407022.SAMN05661044_03668"/>
<dbReference type="Gene3D" id="1.10.10.10">
    <property type="entry name" value="Winged helix-like DNA-binding domain superfamily/Winged helix DNA-binding domain"/>
    <property type="match status" value="1"/>
</dbReference>
<protein>
    <submittedName>
        <fullName evidence="5">Regulatory protein, gntR family</fullName>
    </submittedName>
</protein>
<keyword evidence="3" id="KW-0804">Transcription</keyword>
<dbReference type="InterPro" id="IPR028082">
    <property type="entry name" value="Peripla_BP_I"/>
</dbReference>
<dbReference type="InterPro" id="IPR046335">
    <property type="entry name" value="LacI/GalR-like_sensor"/>
</dbReference>
<organism evidence="5 6">
    <name type="scientific">Olivibacter domesticus</name>
    <name type="common">Pseudosphingobacterium domesticum</name>
    <dbReference type="NCBI Taxonomy" id="407022"/>
    <lineage>
        <taxon>Bacteria</taxon>
        <taxon>Pseudomonadati</taxon>
        <taxon>Bacteroidota</taxon>
        <taxon>Sphingobacteriia</taxon>
        <taxon>Sphingobacteriales</taxon>
        <taxon>Sphingobacteriaceae</taxon>
        <taxon>Olivibacter</taxon>
    </lineage>
</organism>
<feature type="domain" description="HTH gntR-type" evidence="4">
    <location>
        <begin position="18"/>
        <end position="86"/>
    </location>
</feature>
<dbReference type="InterPro" id="IPR000524">
    <property type="entry name" value="Tscrpt_reg_HTH_GntR"/>
</dbReference>
<dbReference type="Pfam" id="PF13377">
    <property type="entry name" value="Peripla_BP_3"/>
    <property type="match status" value="1"/>
</dbReference>
<dbReference type="GO" id="GO:0003677">
    <property type="term" value="F:DNA binding"/>
    <property type="evidence" value="ECO:0007669"/>
    <property type="project" value="UniProtKB-KW"/>
</dbReference>
<dbReference type="AlphaFoldDB" id="A0A1H7TZU0"/>
<evidence type="ECO:0000256" key="1">
    <source>
        <dbReference type="ARBA" id="ARBA00023015"/>
    </source>
</evidence>
<dbReference type="EMBL" id="FOAF01000005">
    <property type="protein sequence ID" value="SEL90065.1"/>
    <property type="molecule type" value="Genomic_DNA"/>
</dbReference>
<dbReference type="PROSITE" id="PS50949">
    <property type="entry name" value="HTH_GNTR"/>
    <property type="match status" value="1"/>
</dbReference>
<evidence type="ECO:0000313" key="5">
    <source>
        <dbReference type="EMBL" id="SEL90065.1"/>
    </source>
</evidence>